<feature type="modified residue" description="4-aspartylphosphate" evidence="1">
    <location>
        <position position="17"/>
    </location>
</feature>
<reference evidence="3" key="1">
    <citation type="submission" date="2021-04" db="EMBL/GenBank/DDBJ databases">
        <title>Whole genome sequencing of Enterococci isolates from hospitalized patients.</title>
        <authorList>
            <person name="Ogoti B.M."/>
            <person name="Onyambu F.G."/>
        </authorList>
    </citation>
    <scope>NUCLEOTIDE SEQUENCE</scope>
    <source>
        <strain evidence="3">242</strain>
    </source>
</reference>
<dbReference type="Gene3D" id="3.40.50.2300">
    <property type="match status" value="1"/>
</dbReference>
<feature type="domain" description="Response regulatory" evidence="2">
    <location>
        <begin position="1"/>
        <end position="49"/>
    </location>
</feature>
<evidence type="ECO:0000313" key="3">
    <source>
        <dbReference type="EMBL" id="MBR8645395.1"/>
    </source>
</evidence>
<keyword evidence="1" id="KW-0597">Phosphoprotein</keyword>
<dbReference type="EMBL" id="JAGTPW010000034">
    <property type="protein sequence ID" value="MBR8645395.1"/>
    <property type="molecule type" value="Genomic_DNA"/>
</dbReference>
<dbReference type="GO" id="GO:0000160">
    <property type="term" value="P:phosphorelay signal transduction system"/>
    <property type="evidence" value="ECO:0007669"/>
    <property type="project" value="InterPro"/>
</dbReference>
<comment type="caution">
    <text evidence="3">The sequence shown here is derived from an EMBL/GenBank/DDBJ whole genome shotgun (WGS) entry which is preliminary data.</text>
</comment>
<sequence>MASELAYAEDYDLIIVDLMIPKKNGVQLIKELRMNGKMFLFLFSVLKIQ</sequence>
<dbReference type="InterPro" id="IPR001789">
    <property type="entry name" value="Sig_transdc_resp-reg_receiver"/>
</dbReference>
<accession>A0A941FJK9</accession>
<dbReference type="Proteomes" id="UP000680045">
    <property type="component" value="Unassembled WGS sequence"/>
</dbReference>
<evidence type="ECO:0000313" key="4">
    <source>
        <dbReference type="Proteomes" id="UP000680045"/>
    </source>
</evidence>
<name>A0A941FJK9_9BACI</name>
<dbReference type="InterPro" id="IPR011006">
    <property type="entry name" value="CheY-like_superfamily"/>
</dbReference>
<gene>
    <name evidence="3" type="ORF">KEH51_18175</name>
</gene>
<protein>
    <recommendedName>
        <fullName evidence="2">Response regulatory domain-containing protein</fullName>
    </recommendedName>
</protein>
<organism evidence="3 4">
    <name type="scientific">Peribacillus frigoritolerans</name>
    <dbReference type="NCBI Taxonomy" id="450367"/>
    <lineage>
        <taxon>Bacteria</taxon>
        <taxon>Bacillati</taxon>
        <taxon>Bacillota</taxon>
        <taxon>Bacilli</taxon>
        <taxon>Bacillales</taxon>
        <taxon>Bacillaceae</taxon>
        <taxon>Peribacillus</taxon>
    </lineage>
</organism>
<evidence type="ECO:0000256" key="1">
    <source>
        <dbReference type="PROSITE-ProRule" id="PRU00169"/>
    </source>
</evidence>
<dbReference type="AlphaFoldDB" id="A0A941FJK9"/>
<dbReference type="SUPFAM" id="SSF52172">
    <property type="entry name" value="CheY-like"/>
    <property type="match status" value="1"/>
</dbReference>
<evidence type="ECO:0000259" key="2">
    <source>
        <dbReference type="PROSITE" id="PS50110"/>
    </source>
</evidence>
<proteinExistence type="predicted"/>
<dbReference type="PROSITE" id="PS50110">
    <property type="entry name" value="RESPONSE_REGULATORY"/>
    <property type="match status" value="1"/>
</dbReference>